<feature type="region of interest" description="Disordered" evidence="6">
    <location>
        <begin position="497"/>
        <end position="700"/>
    </location>
</feature>
<dbReference type="SMART" id="SM00494">
    <property type="entry name" value="ChtBD2"/>
    <property type="match status" value="7"/>
</dbReference>
<feature type="region of interest" description="Disordered" evidence="6">
    <location>
        <begin position="781"/>
        <end position="852"/>
    </location>
</feature>
<feature type="compositionally biased region" description="Low complexity" evidence="6">
    <location>
        <begin position="675"/>
        <end position="686"/>
    </location>
</feature>
<feature type="compositionally biased region" description="Low complexity" evidence="6">
    <location>
        <begin position="313"/>
        <end position="325"/>
    </location>
</feature>
<keyword evidence="1" id="KW-0147">Chitin-binding</keyword>
<keyword evidence="9" id="KW-1185">Reference proteome</keyword>
<feature type="compositionally biased region" description="Low complexity" evidence="6">
    <location>
        <begin position="534"/>
        <end position="554"/>
    </location>
</feature>
<keyword evidence="3" id="KW-0677">Repeat</keyword>
<feature type="domain" description="Chitin-binding type-2" evidence="7">
    <location>
        <begin position="1187"/>
        <end position="1248"/>
    </location>
</feature>
<feature type="compositionally biased region" description="Low complexity" evidence="6">
    <location>
        <begin position="384"/>
        <end position="397"/>
    </location>
</feature>
<feature type="compositionally biased region" description="Polar residues" evidence="6">
    <location>
        <begin position="411"/>
        <end position="425"/>
    </location>
</feature>
<evidence type="ECO:0000313" key="9">
    <source>
        <dbReference type="Proteomes" id="UP001168990"/>
    </source>
</evidence>
<dbReference type="InterPro" id="IPR051940">
    <property type="entry name" value="Chitin_bind-dev_reg"/>
</dbReference>
<feature type="region of interest" description="Disordered" evidence="6">
    <location>
        <begin position="915"/>
        <end position="1059"/>
    </location>
</feature>
<feature type="region of interest" description="Disordered" evidence="6">
    <location>
        <begin position="300"/>
        <end position="446"/>
    </location>
</feature>
<evidence type="ECO:0000256" key="3">
    <source>
        <dbReference type="ARBA" id="ARBA00022737"/>
    </source>
</evidence>
<feature type="domain" description="Chitin-binding type-2" evidence="7">
    <location>
        <begin position="241"/>
        <end position="303"/>
    </location>
</feature>
<keyword evidence="2" id="KW-0732">Signal</keyword>
<dbReference type="PANTHER" id="PTHR23301:SF110">
    <property type="entry name" value="LD43683P-RELATED"/>
    <property type="match status" value="1"/>
</dbReference>
<dbReference type="EMBL" id="JAQQBS010000004">
    <property type="protein sequence ID" value="KAK0170330.1"/>
    <property type="molecule type" value="Genomic_DNA"/>
</dbReference>
<accession>A0AA39FJ11</accession>
<dbReference type="GO" id="GO:0008061">
    <property type="term" value="F:chitin binding"/>
    <property type="evidence" value="ECO:0007669"/>
    <property type="project" value="UniProtKB-KW"/>
</dbReference>
<dbReference type="Gene3D" id="2.170.140.10">
    <property type="entry name" value="Chitin binding domain"/>
    <property type="match status" value="7"/>
</dbReference>
<feature type="domain" description="Chitin-binding type-2" evidence="7">
    <location>
        <begin position="694"/>
        <end position="754"/>
    </location>
</feature>
<feature type="region of interest" description="Disordered" evidence="6">
    <location>
        <begin position="121"/>
        <end position="224"/>
    </location>
</feature>
<feature type="compositionally biased region" description="Polar residues" evidence="6">
    <location>
        <begin position="153"/>
        <end position="207"/>
    </location>
</feature>
<feature type="domain" description="Chitin-binding type-2" evidence="7">
    <location>
        <begin position="856"/>
        <end position="918"/>
    </location>
</feature>
<feature type="compositionally biased region" description="Polar residues" evidence="6">
    <location>
        <begin position="498"/>
        <end position="510"/>
    </location>
</feature>
<feature type="domain" description="Chitin-binding type-2" evidence="7">
    <location>
        <begin position="62"/>
        <end position="126"/>
    </location>
</feature>
<feature type="compositionally biased region" description="Low complexity" evidence="6">
    <location>
        <begin position="963"/>
        <end position="1059"/>
    </location>
</feature>
<evidence type="ECO:0000256" key="1">
    <source>
        <dbReference type="ARBA" id="ARBA00022669"/>
    </source>
</evidence>
<comment type="caution">
    <text evidence="8">The sequence shown here is derived from an EMBL/GenBank/DDBJ whole genome shotgun (WGS) entry which is preliminary data.</text>
</comment>
<feature type="compositionally biased region" description="Polar residues" evidence="6">
    <location>
        <begin position="326"/>
        <end position="348"/>
    </location>
</feature>
<feature type="compositionally biased region" description="Polar residues" evidence="6">
    <location>
        <begin position="555"/>
        <end position="564"/>
    </location>
</feature>
<evidence type="ECO:0000256" key="5">
    <source>
        <dbReference type="ARBA" id="ARBA00023180"/>
    </source>
</evidence>
<feature type="compositionally biased region" description="Polar residues" evidence="6">
    <location>
        <begin position="807"/>
        <end position="852"/>
    </location>
</feature>
<dbReference type="PROSITE" id="PS50940">
    <property type="entry name" value="CHIT_BIND_II"/>
    <property type="match status" value="7"/>
</dbReference>
<dbReference type="GO" id="GO:0005576">
    <property type="term" value="C:extracellular region"/>
    <property type="evidence" value="ECO:0007669"/>
    <property type="project" value="InterPro"/>
</dbReference>
<name>A0AA39FJ11_9HYME</name>
<evidence type="ECO:0000313" key="8">
    <source>
        <dbReference type="EMBL" id="KAK0170330.1"/>
    </source>
</evidence>
<dbReference type="Pfam" id="PF01607">
    <property type="entry name" value="CBM_14"/>
    <property type="match status" value="5"/>
</dbReference>
<dbReference type="PANTHER" id="PTHR23301">
    <property type="entry name" value="CHITIN BINDING PERITROPHIN-A"/>
    <property type="match status" value="1"/>
</dbReference>
<evidence type="ECO:0000259" key="7">
    <source>
        <dbReference type="PROSITE" id="PS50940"/>
    </source>
</evidence>
<evidence type="ECO:0000256" key="2">
    <source>
        <dbReference type="ARBA" id="ARBA00022729"/>
    </source>
</evidence>
<sequence>MPGTWVFMLEHIEDIITVVIDKWSVKLSHASNKFQDNSLLSVKIIIQIIGYGVIGQFHQRSEFQCLEEGYHADPNNCQIYYRCVSWGNGDSLTKFKFECGPGTVFSHAKGDICVHPYESERSECNESGNDLDSNNYYPENNEESLPSYGMSPGSPNYEQYPQTSSSNQRPPTSPSYERPSQTSPSYGQTHTPMISSIPTESPSNNEIESSHLPSSPSSGAEADNIPHPIAITTVSPMPTRQSECQQEGFFANPNDCKKFFRCVDDGRGSYLKYDFTCGDGTVWDPTIEGCNHAWAVKRNDCSTSSQDPDDGDNNGNNGQGIDQSQTGGEDNSSNMTPKPSWQTETSQAPGYPSYPASQSPNGYPDSSVAPVSTMSPAYIPPCESTSAQPSMSSSTLSEIKPMMSTPPAFISSPSGSGVDNGNPPESTAKPPSASGESSSSSCSEEGFFGEPNDCMKFYRCVKGQNSLMKYEFTCGEGTAWDQSIQSCNHIYAVPSCSGKDNLNGQMTPTSDGDEMNSSSESNKNEENSTEGINQSQSSDMTTSSSSEASNENSSKPTENIAASMTSQSTPITEESSSIATSEPSSSPSTTTDSSEISTSQQETSSSSMPEQTSEADMIQQSSSSSMPDESSESTMPQQESSSTSSPGESTSQENSSSSTTMQSTASPESPEPPKESSTTSSSMSSDKPSESSDNSQCQDEGFFPNPTNCRKFYRCVSTGNDKFIQYSFDCAPGTAWDQSLLTCNYIDKVASCGSEMNEIPSSVDNNEQMTSIKPVIESMVTSTTKKAEQENAIGSSSSTVSSDVEKNTTPSSLSSTESNNVDENNNKSTTELSEKNTTQVTNGSGDCSTSKPSQNGIVCDAAGFYANPMHCDKFYRCVDNGNGFNVYHFDCPPGTIFDPSISVCNYPESVYPARNCGDGDKSDGESGSSKPSVSTDTPPAVTDASEETPTSTVASPGEGTEGSEATEISTEPTTESTGAEESSTETITESTGGEESSSESSTESTTGATETTSSGTEATGGEEVTTGTSEIQTTTGSQDSTMTTETSMSTDEVTDSSESTMVMTTETMAPESQTSTEAPVKTDVNNEMITPCPIGNLTDEQIVLVCPTGFRRHPKYCNMFYQCSNEDDMKIKILVLGCPEGTIYDEEKIQCKPESESSQPCNTQMASSRFYRQLDDTPVSPVRVRRDSLCPGEGHYPYQTGCSNAFYKCKKNKTNKLQGYLYKCPKDFVYWSVSRRCERANRMPVCSQNQYEDNEQMYSWDKRWELPVEESNLSARMLHF</sequence>
<reference evidence="8" key="2">
    <citation type="submission" date="2023-03" db="EMBL/GenBank/DDBJ databases">
        <authorList>
            <person name="Inwood S.N."/>
            <person name="Skelly J.G."/>
            <person name="Guhlin J."/>
            <person name="Harrop T.W.R."/>
            <person name="Goldson S.G."/>
            <person name="Dearden P.K."/>
        </authorList>
    </citation>
    <scope>NUCLEOTIDE SEQUENCE</scope>
    <source>
        <strain evidence="8">Irish</strain>
        <tissue evidence="8">Whole body</tissue>
    </source>
</reference>
<evidence type="ECO:0000256" key="4">
    <source>
        <dbReference type="ARBA" id="ARBA00023157"/>
    </source>
</evidence>
<feature type="domain" description="Chitin-binding type-2" evidence="7">
    <location>
        <begin position="1103"/>
        <end position="1163"/>
    </location>
</feature>
<proteinExistence type="predicted"/>
<dbReference type="InterPro" id="IPR036508">
    <property type="entry name" value="Chitin-bd_dom_sf"/>
</dbReference>
<dbReference type="InterPro" id="IPR002557">
    <property type="entry name" value="Chitin-bd_dom"/>
</dbReference>
<protein>
    <recommendedName>
        <fullName evidence="7">Chitin-binding type-2 domain-containing protein</fullName>
    </recommendedName>
</protein>
<evidence type="ECO:0000256" key="6">
    <source>
        <dbReference type="SAM" id="MobiDB-lite"/>
    </source>
</evidence>
<keyword evidence="5" id="KW-0325">Glycoprotein</keyword>
<gene>
    <name evidence="8" type="ORF">PV328_010905</name>
</gene>
<dbReference type="SUPFAM" id="SSF57625">
    <property type="entry name" value="Invertebrate chitin-binding proteins"/>
    <property type="match status" value="6"/>
</dbReference>
<dbReference type="Proteomes" id="UP001168990">
    <property type="component" value="Unassembled WGS sequence"/>
</dbReference>
<dbReference type="AlphaFoldDB" id="A0AA39FJ11"/>
<dbReference type="FunFam" id="2.170.140.10:FF:000006">
    <property type="entry name" value="Mucin related 89F, isoform B"/>
    <property type="match status" value="1"/>
</dbReference>
<feature type="domain" description="Chitin-binding type-2" evidence="7">
    <location>
        <begin position="439"/>
        <end position="498"/>
    </location>
</feature>
<reference evidence="8" key="1">
    <citation type="journal article" date="2023" name="bioRxiv">
        <title>Scaffold-level genome assemblies of two parasitoid biocontrol wasps reveal the parthenogenesis mechanism and an associated novel virus.</title>
        <authorList>
            <person name="Inwood S."/>
            <person name="Skelly J."/>
            <person name="Guhlin J."/>
            <person name="Harrop T."/>
            <person name="Goldson S."/>
            <person name="Dearden P."/>
        </authorList>
    </citation>
    <scope>NUCLEOTIDE SEQUENCE</scope>
    <source>
        <strain evidence="8">Irish</strain>
        <tissue evidence="8">Whole body</tissue>
    </source>
</reference>
<organism evidence="8 9">
    <name type="scientific">Microctonus aethiopoides</name>
    <dbReference type="NCBI Taxonomy" id="144406"/>
    <lineage>
        <taxon>Eukaryota</taxon>
        <taxon>Metazoa</taxon>
        <taxon>Ecdysozoa</taxon>
        <taxon>Arthropoda</taxon>
        <taxon>Hexapoda</taxon>
        <taxon>Insecta</taxon>
        <taxon>Pterygota</taxon>
        <taxon>Neoptera</taxon>
        <taxon>Endopterygota</taxon>
        <taxon>Hymenoptera</taxon>
        <taxon>Apocrita</taxon>
        <taxon>Ichneumonoidea</taxon>
        <taxon>Braconidae</taxon>
        <taxon>Euphorinae</taxon>
        <taxon>Microctonus</taxon>
    </lineage>
</organism>
<keyword evidence="4" id="KW-1015">Disulfide bond</keyword>
<feature type="compositionally biased region" description="Low complexity" evidence="6">
    <location>
        <begin position="565"/>
        <end position="668"/>
    </location>
</feature>
<feature type="compositionally biased region" description="Low complexity" evidence="6">
    <location>
        <begin position="432"/>
        <end position="446"/>
    </location>
</feature>